<keyword evidence="1" id="KW-0175">Coiled coil</keyword>
<evidence type="ECO:0000313" key="3">
    <source>
        <dbReference type="Proteomes" id="UP000231019"/>
    </source>
</evidence>
<proteinExistence type="predicted"/>
<evidence type="ECO:0000313" key="2">
    <source>
        <dbReference type="EMBL" id="PIW18769.1"/>
    </source>
</evidence>
<evidence type="ECO:0000256" key="1">
    <source>
        <dbReference type="SAM" id="Coils"/>
    </source>
</evidence>
<dbReference type="Proteomes" id="UP000231019">
    <property type="component" value="Unassembled WGS sequence"/>
</dbReference>
<reference evidence="2 3" key="1">
    <citation type="submission" date="2017-09" db="EMBL/GenBank/DDBJ databases">
        <title>Depth-based differentiation of microbial function through sediment-hosted aquifers and enrichment of novel symbionts in the deep terrestrial subsurface.</title>
        <authorList>
            <person name="Probst A.J."/>
            <person name="Ladd B."/>
            <person name="Jarett J.K."/>
            <person name="Geller-Mcgrath D.E."/>
            <person name="Sieber C.M."/>
            <person name="Emerson J.B."/>
            <person name="Anantharaman K."/>
            <person name="Thomas B.C."/>
            <person name="Malmstrom R."/>
            <person name="Stieglmeier M."/>
            <person name="Klingl A."/>
            <person name="Woyke T."/>
            <person name="Ryan C.M."/>
            <person name="Banfield J.F."/>
        </authorList>
    </citation>
    <scope>NUCLEOTIDE SEQUENCE [LARGE SCALE GENOMIC DNA]</scope>
    <source>
        <strain evidence="2">CG17_big_fil_post_rev_8_21_14_2_50_48_46</strain>
    </source>
</reference>
<accession>A0A2M7G9I3</accession>
<feature type="coiled-coil region" evidence="1">
    <location>
        <begin position="170"/>
        <end position="197"/>
    </location>
</feature>
<gene>
    <name evidence="2" type="ORF">COW36_03465</name>
</gene>
<name>A0A2M7G9I3_9BACT</name>
<sequence>MITKPIMSHPYNLREIQKNTGLKYEFLRRIVKEIPELSVAYAVKGQNNALYFETNGLVCFREIAKMKEEGYTLPSIRSQVITSLPNQAKEIQNSPADQQQNQPTQPQNNILLKLLEEAQGKERENYQIALSAKNSLIEQQQATIQALENGLKLLTDGRPPEMVRQEAKEREGELLQLRQVKHEVESLKKEQESLLILLKNCRWYQGKKRKTLYLRLAELTNKLAAE</sequence>
<organism evidence="2 3">
    <name type="scientific">bacterium (Candidatus Blackallbacteria) CG17_big_fil_post_rev_8_21_14_2_50_48_46</name>
    <dbReference type="NCBI Taxonomy" id="2014261"/>
    <lineage>
        <taxon>Bacteria</taxon>
        <taxon>Candidatus Blackallbacteria</taxon>
    </lineage>
</organism>
<comment type="caution">
    <text evidence="2">The sequence shown here is derived from an EMBL/GenBank/DDBJ whole genome shotgun (WGS) entry which is preliminary data.</text>
</comment>
<protein>
    <submittedName>
        <fullName evidence="2">Uncharacterized protein</fullName>
    </submittedName>
</protein>
<dbReference type="AlphaFoldDB" id="A0A2M7G9I3"/>
<dbReference type="EMBL" id="PFFQ01000011">
    <property type="protein sequence ID" value="PIW18769.1"/>
    <property type="molecule type" value="Genomic_DNA"/>
</dbReference>